<evidence type="ECO:0000256" key="4">
    <source>
        <dbReference type="ARBA" id="ARBA00022989"/>
    </source>
</evidence>
<dbReference type="Gene3D" id="3.50.4.10">
    <property type="entry name" value="Hepatocyte Growth Factor"/>
    <property type="match status" value="1"/>
</dbReference>
<evidence type="ECO:0000259" key="10">
    <source>
        <dbReference type="PROSITE" id="PS51212"/>
    </source>
</evidence>
<reference evidence="11" key="2">
    <citation type="submission" date="2020-11" db="EMBL/GenBank/DDBJ databases">
        <title>Whole genome sequencing of Colletotrichum sp.</title>
        <authorList>
            <person name="Li H."/>
        </authorList>
    </citation>
    <scope>NUCLEOTIDE SEQUENCE</scope>
    <source>
        <strain evidence="11">CkLH20</strain>
    </source>
</reference>
<evidence type="ECO:0000256" key="8">
    <source>
        <dbReference type="SAM" id="MobiDB-lite"/>
    </source>
</evidence>
<feature type="compositionally biased region" description="Low complexity" evidence="8">
    <location>
        <begin position="590"/>
        <end position="606"/>
    </location>
</feature>
<keyword evidence="5" id="KW-0472">Membrane</keyword>
<proteinExistence type="predicted"/>
<feature type="region of interest" description="Disordered" evidence="8">
    <location>
        <begin position="1438"/>
        <end position="1458"/>
    </location>
</feature>
<dbReference type="Pfam" id="PF01822">
    <property type="entry name" value="WSC"/>
    <property type="match status" value="1"/>
</dbReference>
<organism evidence="11 12">
    <name type="scientific">Colletotrichum karsti</name>
    <dbReference type="NCBI Taxonomy" id="1095194"/>
    <lineage>
        <taxon>Eukaryota</taxon>
        <taxon>Fungi</taxon>
        <taxon>Dikarya</taxon>
        <taxon>Ascomycota</taxon>
        <taxon>Pezizomycotina</taxon>
        <taxon>Sordariomycetes</taxon>
        <taxon>Hypocreomycetidae</taxon>
        <taxon>Glomerellales</taxon>
        <taxon>Glomerellaceae</taxon>
        <taxon>Colletotrichum</taxon>
        <taxon>Colletotrichum boninense species complex</taxon>
    </lineage>
</organism>
<evidence type="ECO:0000256" key="1">
    <source>
        <dbReference type="ARBA" id="ARBA00004167"/>
    </source>
</evidence>
<keyword evidence="6" id="KW-0325">Glycoprotein</keyword>
<evidence type="ECO:0000313" key="11">
    <source>
        <dbReference type="EMBL" id="KAF9873827.1"/>
    </source>
</evidence>
<feature type="compositionally biased region" description="Basic and acidic residues" evidence="8">
    <location>
        <begin position="552"/>
        <end position="570"/>
    </location>
</feature>
<keyword evidence="7" id="KW-0175">Coiled coil</keyword>
<protein>
    <recommendedName>
        <fullName evidence="10">WSC domain-containing protein</fullName>
    </recommendedName>
</protein>
<feature type="compositionally biased region" description="Polar residues" evidence="8">
    <location>
        <begin position="540"/>
        <end position="551"/>
    </location>
</feature>
<dbReference type="InterPro" id="IPR002889">
    <property type="entry name" value="WSC_carb-bd"/>
</dbReference>
<comment type="caution">
    <text evidence="11">The sequence shown here is derived from an EMBL/GenBank/DDBJ whole genome shotgun (WGS) entry which is preliminary data.</text>
</comment>
<accession>A0A9P6LIP3</accession>
<dbReference type="SMART" id="SM00321">
    <property type="entry name" value="WSC"/>
    <property type="match status" value="1"/>
</dbReference>
<dbReference type="OrthoDB" id="5244622at2759"/>
<keyword evidence="3 9" id="KW-0732">Signal</keyword>
<evidence type="ECO:0000256" key="9">
    <source>
        <dbReference type="SAM" id="SignalP"/>
    </source>
</evidence>
<keyword evidence="4" id="KW-1133">Transmembrane helix</keyword>
<keyword evidence="12" id="KW-1185">Reference proteome</keyword>
<dbReference type="GO" id="GO:0005886">
    <property type="term" value="C:plasma membrane"/>
    <property type="evidence" value="ECO:0007669"/>
    <property type="project" value="TreeGrafter"/>
</dbReference>
<evidence type="ECO:0000256" key="5">
    <source>
        <dbReference type="ARBA" id="ARBA00023136"/>
    </source>
</evidence>
<feature type="chain" id="PRO_5040128207" description="WSC domain-containing protein" evidence="9">
    <location>
        <begin position="20"/>
        <end position="1458"/>
    </location>
</feature>
<feature type="region of interest" description="Disordered" evidence="8">
    <location>
        <begin position="640"/>
        <end position="661"/>
    </location>
</feature>
<feature type="domain" description="WSC" evidence="10">
    <location>
        <begin position="265"/>
        <end position="355"/>
    </location>
</feature>
<evidence type="ECO:0000313" key="12">
    <source>
        <dbReference type="Proteomes" id="UP000781932"/>
    </source>
</evidence>
<comment type="subcellular location">
    <subcellularLocation>
        <location evidence="1">Membrane</location>
        <topology evidence="1">Single-pass membrane protein</topology>
    </subcellularLocation>
</comment>
<gene>
    <name evidence="11" type="ORF">CkaCkLH20_08561</name>
</gene>
<feature type="signal peptide" evidence="9">
    <location>
        <begin position="1"/>
        <end position="19"/>
    </location>
</feature>
<feature type="region of interest" description="Disordered" evidence="8">
    <location>
        <begin position="846"/>
        <end position="872"/>
    </location>
</feature>
<sequence>MLLRLIYSFIPLGIGAVWAQQTPLNSANGACLSSTGGNRETSRLSCCPTDDFAGKGSVGGNVFTYNCGQWASKYDRTPHPAATPRDCAQICASEASCVAATWDSRKGHCYVTYEHMSYVPLQTARWILIAKTQETAIDDPSVPDPGAIAQCNNEKDAIRRELAAQCEAETNALKATQQDALRQADDRCRAEKAALEQDKARCEQDKASLEQDKSRCEQEKARQNADAAQQCDAKTSELEKNLQECKTQQQNQASGGGGGSFAPAGTALMGCYQDHGGEQRVLPSKELNVNDMTLAKCAQNCQGFKYFGVEWSSQCFCGNTLPPKKLPLSECNKACSGSKDEFCGGDWRLNVYQYGVAPSAPVDKGPQGFSSNDPGCSNLDWFRCDRGCREFSVNGVEYTSHCSVGVLSTQQEVSARDRYSSIADCLEKRCNPDPTCMGVGWVEREKRTRLKSERIDRTTDCARYFPKGKKPYIMADPFSLTLSQKLAKASSGDKPVNYAETDNGFDTSDSDKVIIVTPAPSGSDSPDLIDLSDFDDVPTPKTSIDWNSRDQLLSEEKTDNLPEKKDEGLDKYPQAKASLDPESPPFTPRNGSSSGNHTPPSSSRSSYTDAQQTLDSRDDTIRQLRARVIDLEDGHETLKRANDSLDTNNEDLKHKREEDERQFERLRDDLAESELLRTRAQKTAIEQSEKCDELYVELSRVQQAYENVEPEIAEYKRKLSGALASNKPLHDQVQYLQSQLLNAAERIKEIKYFARVHLAKNPQDIEAFASVGLTLGGEAHALDSSQIEAEALISFDGPADSTNMDDDIYARSRSDSVATERAPPRQQDDTMSVTTFYDAESTPAFTHQQEEDAMSANSLYDAPSTPPTPVPEHVELQRTPEVTQSSFNDNSGIKWSQDSDQLWISEFEKAQAIRSHQGARHVTQTPGMFIHGIRFVRQHTRQKLTTDDDIPDVLSRRVIISGLPDGVHIQRALEHVRGGRILRAHIIATGKGDNSNNIACIEFSAAEDAMDFYRFSRRREFGFFFNDASVRARLLLPASDSFPLSDPVQAKLSEGCTRCLFVTDFPVVHLQGVLSFAGMSRNYADIVTHFACSDDGSFEVHFSSIQSAVTVRDYIIRSKFYQGHPDGTGVSFIPDPCSAPVESLIVPFLPTQPTSDLAILDPKNAHRFMTEEERQLDSDRLMEEVLAASDPSDPDAFHEQDLRKTIVWEKEAKWDGLPIYMAYDPDQRRTVPHQRDPASGAVRTQYHGQWVLSPEESRKMWLHYNQDSEEPWTQKTADLFYASTGDIDIRKIVVDDGGLDGDADQFMNPCEPAKVLEVGSSSSAYRTPAPTPTLTEMARGYFTVNDHSKHIPLGVYVNNIGCNSGLEIPSLLDHNFDHNTTNIVSTANVPPHKRVRNLDSSSGFSSPARSVVDDDIGGAVHGISKAGFNQLTARIAKDKSQMSSKAAGKASTGQPPFW</sequence>
<evidence type="ECO:0000256" key="6">
    <source>
        <dbReference type="ARBA" id="ARBA00023180"/>
    </source>
</evidence>
<evidence type="ECO:0000256" key="2">
    <source>
        <dbReference type="ARBA" id="ARBA00022692"/>
    </source>
</evidence>
<feature type="compositionally biased region" description="Basic and acidic residues" evidence="8">
    <location>
        <begin position="650"/>
        <end position="661"/>
    </location>
</feature>
<name>A0A9P6LIP3_9PEZI</name>
<evidence type="ECO:0000256" key="3">
    <source>
        <dbReference type="ARBA" id="ARBA00022729"/>
    </source>
</evidence>
<feature type="region of interest" description="Disordered" evidence="8">
    <location>
        <begin position="796"/>
        <end position="831"/>
    </location>
</feature>
<feature type="coiled-coil region" evidence="7">
    <location>
        <begin position="159"/>
        <end position="248"/>
    </location>
</feature>
<dbReference type="EMBL" id="JAATWM020000029">
    <property type="protein sequence ID" value="KAF9873827.1"/>
    <property type="molecule type" value="Genomic_DNA"/>
</dbReference>
<dbReference type="PANTHER" id="PTHR24269:SF16">
    <property type="entry name" value="PROTEIN SLG1"/>
    <property type="match status" value="1"/>
</dbReference>
<feature type="region of interest" description="Disordered" evidence="8">
    <location>
        <begin position="489"/>
        <end position="620"/>
    </location>
</feature>
<evidence type="ECO:0000256" key="7">
    <source>
        <dbReference type="SAM" id="Coils"/>
    </source>
</evidence>
<dbReference type="InterPro" id="IPR051836">
    <property type="entry name" value="Kremen_rcpt"/>
</dbReference>
<dbReference type="RefSeq" id="XP_038743288.1">
    <property type="nucleotide sequence ID" value="XM_038891276.1"/>
</dbReference>
<dbReference type="Proteomes" id="UP000781932">
    <property type="component" value="Unassembled WGS sequence"/>
</dbReference>
<dbReference type="PROSITE" id="PS51212">
    <property type="entry name" value="WSC"/>
    <property type="match status" value="1"/>
</dbReference>
<keyword evidence="2" id="KW-0812">Transmembrane</keyword>
<reference evidence="11" key="1">
    <citation type="submission" date="2020-03" db="EMBL/GenBank/DDBJ databases">
        <authorList>
            <person name="He L."/>
        </authorList>
    </citation>
    <scope>NUCLEOTIDE SEQUENCE</scope>
    <source>
        <strain evidence="11">CkLH20</strain>
    </source>
</reference>
<dbReference type="GeneID" id="62164350"/>
<dbReference type="PANTHER" id="PTHR24269">
    <property type="entry name" value="KREMEN PROTEIN"/>
    <property type="match status" value="1"/>
</dbReference>